<dbReference type="OrthoDB" id="978939at2"/>
<sequence>MEKIIHAIFDNEVDAFKGLKALQELDLIHDLSLGESYLLTKNDAGETSIKSAKDKEEGAGMVGGGLVGGLIGLLAGPLGFIVGIAGGMIAGSAGETLKAEKRSDYLDVVSDSIPNGKWLLIAHVWEDWQTPVDAVLQPIAKEIRRFEVLDNVFDADYQALQYEEWISKNEKVMPVEDEAKQKRIESRLKNQKKRLTEVKKQ</sequence>
<keyword evidence="1" id="KW-0472">Membrane</keyword>
<evidence type="ECO:0000313" key="2">
    <source>
        <dbReference type="EMBL" id="SMC99158.1"/>
    </source>
</evidence>
<organism evidence="2 3">
    <name type="scientific">Pedobacter nyackensis</name>
    <dbReference type="NCBI Taxonomy" id="475255"/>
    <lineage>
        <taxon>Bacteria</taxon>
        <taxon>Pseudomonadati</taxon>
        <taxon>Bacteroidota</taxon>
        <taxon>Sphingobacteriia</taxon>
        <taxon>Sphingobacteriales</taxon>
        <taxon>Sphingobacteriaceae</taxon>
        <taxon>Pedobacter</taxon>
    </lineage>
</organism>
<gene>
    <name evidence="2" type="ORF">SAMN04488101_107252</name>
</gene>
<accession>A0A1W2DPZ9</accession>
<feature type="transmembrane region" description="Helical" evidence="1">
    <location>
        <begin position="70"/>
        <end position="93"/>
    </location>
</feature>
<reference evidence="2 3" key="1">
    <citation type="submission" date="2017-04" db="EMBL/GenBank/DDBJ databases">
        <authorList>
            <person name="Afonso C.L."/>
            <person name="Miller P.J."/>
            <person name="Scott M.A."/>
            <person name="Spackman E."/>
            <person name="Goraichik I."/>
            <person name="Dimitrov K.M."/>
            <person name="Suarez D.L."/>
            <person name="Swayne D.E."/>
        </authorList>
    </citation>
    <scope>NUCLEOTIDE SEQUENCE [LARGE SCALE GENOMIC DNA]</scope>
    <source>
        <strain evidence="2 3">DSM 19625</strain>
    </source>
</reference>
<dbReference type="Proteomes" id="UP000192678">
    <property type="component" value="Unassembled WGS sequence"/>
</dbReference>
<keyword evidence="3" id="KW-1185">Reference proteome</keyword>
<dbReference type="RefSeq" id="WP_084290101.1">
    <property type="nucleotide sequence ID" value="NZ_FWYB01000007.1"/>
</dbReference>
<proteinExistence type="predicted"/>
<keyword evidence="1" id="KW-1133">Transmembrane helix</keyword>
<dbReference type="EMBL" id="FWYB01000007">
    <property type="protein sequence ID" value="SMC99158.1"/>
    <property type="molecule type" value="Genomic_DNA"/>
</dbReference>
<evidence type="ECO:0000313" key="3">
    <source>
        <dbReference type="Proteomes" id="UP000192678"/>
    </source>
</evidence>
<name>A0A1W2DPZ9_9SPHI</name>
<evidence type="ECO:0000256" key="1">
    <source>
        <dbReference type="SAM" id="Phobius"/>
    </source>
</evidence>
<dbReference type="AlphaFoldDB" id="A0A1W2DPZ9"/>
<protein>
    <submittedName>
        <fullName evidence="2">Uncharacterized membrane protein</fullName>
    </submittedName>
</protein>
<keyword evidence="1" id="KW-0812">Transmembrane</keyword>
<dbReference type="STRING" id="475255.SAMN04488101_107252"/>